<dbReference type="EMBL" id="CVRI01000059">
    <property type="protein sequence ID" value="CRL03217.1"/>
    <property type="molecule type" value="Genomic_DNA"/>
</dbReference>
<proteinExistence type="predicted"/>
<feature type="transmembrane region" description="Helical" evidence="1">
    <location>
        <begin position="54"/>
        <end position="77"/>
    </location>
</feature>
<accession>A0A1J1IXD4</accession>
<evidence type="ECO:0000313" key="3">
    <source>
        <dbReference type="Proteomes" id="UP000183832"/>
    </source>
</evidence>
<dbReference type="AlphaFoldDB" id="A0A1J1IXD4"/>
<evidence type="ECO:0000256" key="1">
    <source>
        <dbReference type="SAM" id="Phobius"/>
    </source>
</evidence>
<sequence length="167" mass="19517">MFKINFSLEKFGTTCGWIFLAISLYLAVTTIQIFNYIIFEKSTEPEDTTEKRVVAVLYLLVCVSTFIRSSVISYQLIDGIRQQNPREVMKFNMLMIEILFIMALIQSFLIFKRNFVQAACLIVFEIIVFIVCFYINELKKKFEKEIELFNCEGIDLTATPVQHNLHI</sequence>
<gene>
    <name evidence="2" type="ORF">CLUMA_CG016645</name>
</gene>
<feature type="transmembrane region" description="Helical" evidence="1">
    <location>
        <begin position="12"/>
        <end position="34"/>
    </location>
</feature>
<keyword evidence="1" id="KW-1133">Transmembrane helix</keyword>
<evidence type="ECO:0000313" key="2">
    <source>
        <dbReference type="EMBL" id="CRL03217.1"/>
    </source>
</evidence>
<dbReference type="Proteomes" id="UP000183832">
    <property type="component" value="Unassembled WGS sequence"/>
</dbReference>
<organism evidence="2 3">
    <name type="scientific">Clunio marinus</name>
    <dbReference type="NCBI Taxonomy" id="568069"/>
    <lineage>
        <taxon>Eukaryota</taxon>
        <taxon>Metazoa</taxon>
        <taxon>Ecdysozoa</taxon>
        <taxon>Arthropoda</taxon>
        <taxon>Hexapoda</taxon>
        <taxon>Insecta</taxon>
        <taxon>Pterygota</taxon>
        <taxon>Neoptera</taxon>
        <taxon>Endopterygota</taxon>
        <taxon>Diptera</taxon>
        <taxon>Nematocera</taxon>
        <taxon>Chironomoidea</taxon>
        <taxon>Chironomidae</taxon>
        <taxon>Clunio</taxon>
    </lineage>
</organism>
<name>A0A1J1IXD4_9DIPT</name>
<protein>
    <submittedName>
        <fullName evidence="2">CLUMA_CG016645, isoform A</fullName>
    </submittedName>
</protein>
<feature type="transmembrane region" description="Helical" evidence="1">
    <location>
        <begin position="115"/>
        <end position="135"/>
    </location>
</feature>
<keyword evidence="1" id="KW-0472">Membrane</keyword>
<keyword evidence="1" id="KW-0812">Transmembrane</keyword>
<feature type="transmembrane region" description="Helical" evidence="1">
    <location>
        <begin position="89"/>
        <end position="109"/>
    </location>
</feature>
<keyword evidence="3" id="KW-1185">Reference proteome</keyword>
<reference evidence="2 3" key="1">
    <citation type="submission" date="2015-04" db="EMBL/GenBank/DDBJ databases">
        <authorList>
            <person name="Syromyatnikov M.Y."/>
            <person name="Popov V.N."/>
        </authorList>
    </citation>
    <scope>NUCLEOTIDE SEQUENCE [LARGE SCALE GENOMIC DNA]</scope>
</reference>